<dbReference type="InterPro" id="IPR027417">
    <property type="entry name" value="P-loop_NTPase"/>
</dbReference>
<evidence type="ECO:0000313" key="3">
    <source>
        <dbReference type="EMBL" id="NAS23023.1"/>
    </source>
</evidence>
<dbReference type="PANTHER" id="PTHR30121">
    <property type="entry name" value="UNCHARACTERIZED PROTEIN YJGR-RELATED"/>
    <property type="match status" value="1"/>
</dbReference>
<dbReference type="Pfam" id="PF01935">
    <property type="entry name" value="DUF87"/>
    <property type="match status" value="1"/>
</dbReference>
<dbReference type="Proteomes" id="UP000479526">
    <property type="component" value="Unassembled WGS sequence"/>
</dbReference>
<evidence type="ECO:0000256" key="1">
    <source>
        <dbReference type="SAM" id="MobiDB-lite"/>
    </source>
</evidence>
<feature type="region of interest" description="Disordered" evidence="1">
    <location>
        <begin position="607"/>
        <end position="649"/>
    </location>
</feature>
<dbReference type="Gene3D" id="3.40.50.300">
    <property type="entry name" value="P-loop containing nucleotide triphosphate hydrolases"/>
    <property type="match status" value="2"/>
</dbReference>
<dbReference type="SMART" id="SM00382">
    <property type="entry name" value="AAA"/>
    <property type="match status" value="2"/>
</dbReference>
<keyword evidence="4" id="KW-1185">Reference proteome</keyword>
<dbReference type="SUPFAM" id="SSF52540">
    <property type="entry name" value="P-loop containing nucleoside triphosphate hydrolases"/>
    <property type="match status" value="2"/>
</dbReference>
<accession>A0A7C9JEC6</accession>
<feature type="domain" description="AAA+ ATPase" evidence="2">
    <location>
        <begin position="678"/>
        <end position="1005"/>
    </location>
</feature>
<evidence type="ECO:0000259" key="2">
    <source>
        <dbReference type="SMART" id="SM00382"/>
    </source>
</evidence>
<dbReference type="InterPro" id="IPR003593">
    <property type="entry name" value="AAA+_ATPase"/>
</dbReference>
<sequence length="1063" mass="115581">MITDWYAISSLNIISTVNGAEDVWHPVPFHVEGMHPQASKALTSGLDAAALSVGTSSPIGVVLEGTAGSGKTHLMSWLREQVIRRDGYFFLMSVLDARNFWESALVSIQDGLARIGVDEESQLKRFLRNLTEPMSLPRRTQQAVIGNQPLEKEHLKEFLQGLHKRDSRVFMEAQDTARALVLLAANDYNLASLGDGYMYGMEDFDGSRREWGFRPVIRTPQELVRDTSRLLAMTGPSVMAFDQLDPLINSMALFGNGEVDPRTRATALQIAHGLTSLREVTSRTLSVVSCLPDTWILLRQLSVASFKDRFEQTTVLKRVPSPEVGRELVIRRLAEHFKSIGFEPPYPTWPVRPEAFAEAPFYTPRNILRALTDHIGACVARGEVKELFRFDRVETHHVEPVAAIQTTLSEVHGIETKFALLEDAAHVTGALDATQEDAVLPGLLAAGLQAWAIEKGDDTTTYKVDPTFGQKTSLHARLRQILDEAREDEIHWAIRGISAKHPNAALTRLKRAAIAAGLEAETPKRRLIVLRNVPWAAGPKTQQALADFRARGGRVVTVDEDDLRTLSALRDLMAQNPPSLNKWLVLKRPASAIKLLRDVLEGWSDEPQAAPQVHHVPKAPEGDILEEPPALPTREAGTSGHSPVTLAGPVDLPAKAPTLVVGRSYERGLPVSVELEALRKHTAIFAGSGSGKTVLIRRIVEECALQGVSSIVLDTNNDLARLGDAWPEEPSAWGPGDAARAARYIADTDVVIWTPRREKGRPLAFRALPDFAGVRDDVDEFNEAVDAAVAALVPRAKAEGNTSKAEVARAVLKEAVVHFGRYGSGGLNGLIGLLADFPEDISRISGAVKIADGLAQVLRAAMVNDPLFGGEGQPLDPGRLLTPAAGKRARVSVISFVGLQSDSERQSFVNQLQMALFAWIKKNPAGDRPLGGLFVMDEAQNFAPSGASTVCTQSTLALASQARKYGLGLVFATQAPKGLHNRIPGNAATQFYGLLNAQVQIEAAKEMARVKGGRADDIGSLRSGQFYVAPEGAGFAKVRTPLCLSHHPRAPLTSEEVIDRASR</sequence>
<dbReference type="AlphaFoldDB" id="A0A7C9JEC6"/>
<evidence type="ECO:0000313" key="4">
    <source>
        <dbReference type="Proteomes" id="UP000479526"/>
    </source>
</evidence>
<reference evidence="3 4" key="1">
    <citation type="submission" date="2020-01" db="EMBL/GenBank/DDBJ databases">
        <title>Herbidospora sp. NEAU-GS84 nov., a novel actinomycete isolated from soil.</title>
        <authorList>
            <person name="Han L."/>
        </authorList>
    </citation>
    <scope>NUCLEOTIDE SEQUENCE [LARGE SCALE GENOMIC DNA]</scope>
    <source>
        <strain evidence="3 4">NEAU-GS84</strain>
    </source>
</reference>
<dbReference type="InterPro" id="IPR002789">
    <property type="entry name" value="HerA_central"/>
</dbReference>
<comment type="caution">
    <text evidence="3">The sequence shown here is derived from an EMBL/GenBank/DDBJ whole genome shotgun (WGS) entry which is preliminary data.</text>
</comment>
<dbReference type="PANTHER" id="PTHR30121:SF11">
    <property type="entry name" value="AAA+ ATPASE DOMAIN-CONTAINING PROTEIN"/>
    <property type="match status" value="1"/>
</dbReference>
<feature type="domain" description="AAA+ ATPase" evidence="2">
    <location>
        <begin position="57"/>
        <end position="223"/>
    </location>
</feature>
<proteinExistence type="predicted"/>
<organism evidence="3 4">
    <name type="scientific">Herbidospora solisilvae</name>
    <dbReference type="NCBI Taxonomy" id="2696284"/>
    <lineage>
        <taxon>Bacteria</taxon>
        <taxon>Bacillati</taxon>
        <taxon>Actinomycetota</taxon>
        <taxon>Actinomycetes</taxon>
        <taxon>Streptosporangiales</taxon>
        <taxon>Streptosporangiaceae</taxon>
        <taxon>Herbidospora</taxon>
    </lineage>
</organism>
<dbReference type="EMBL" id="WXEW01000004">
    <property type="protein sequence ID" value="NAS23023.1"/>
    <property type="molecule type" value="Genomic_DNA"/>
</dbReference>
<gene>
    <name evidence="3" type="ORF">GT755_15145</name>
</gene>
<dbReference type="InterPro" id="IPR051162">
    <property type="entry name" value="T4SS_component"/>
</dbReference>
<name>A0A7C9JEC6_9ACTN</name>
<dbReference type="RefSeq" id="WP_161480349.1">
    <property type="nucleotide sequence ID" value="NZ_WXEW01000004.1"/>
</dbReference>
<protein>
    <submittedName>
        <fullName evidence="3">DUF87 domain-containing protein</fullName>
    </submittedName>
</protein>